<dbReference type="InterPro" id="IPR021076">
    <property type="entry name" value="Parvovirus_NS1_N"/>
</dbReference>
<evidence type="ECO:0000256" key="3">
    <source>
        <dbReference type="ARBA" id="ARBA00009826"/>
    </source>
</evidence>
<evidence type="ECO:0000256" key="30">
    <source>
        <dbReference type="ARBA" id="ARBA00033451"/>
    </source>
</evidence>
<dbReference type="RefSeq" id="YP_009507384.1">
    <property type="nucleotide sequence ID" value="NC_038545.1"/>
</dbReference>
<keyword evidence="13" id="KW-0479">Metal-binding</keyword>
<evidence type="ECO:0000256" key="24">
    <source>
        <dbReference type="ARBA" id="ARBA00023163"/>
    </source>
</evidence>
<feature type="compositionally biased region" description="Polar residues" evidence="33">
    <location>
        <begin position="624"/>
        <end position="643"/>
    </location>
</feature>
<feature type="region of interest" description="Disordered" evidence="33">
    <location>
        <begin position="613"/>
        <end position="643"/>
    </location>
</feature>
<evidence type="ECO:0000256" key="26">
    <source>
        <dbReference type="ARBA" id="ARBA00023309"/>
    </source>
</evidence>
<evidence type="ECO:0000256" key="21">
    <source>
        <dbReference type="ARBA" id="ARBA00023109"/>
    </source>
</evidence>
<evidence type="ECO:0000256" key="16">
    <source>
        <dbReference type="ARBA" id="ARBA00022801"/>
    </source>
</evidence>
<feature type="short sequence motif" description="RCR-2" evidence="32">
    <location>
        <begin position="127"/>
        <end position="129"/>
    </location>
</feature>
<comment type="cofactor">
    <cofactor evidence="1">
        <name>Mg(2+)</name>
        <dbReference type="ChEBI" id="CHEBI:18420"/>
    </cofactor>
</comment>
<evidence type="ECO:0000256" key="7">
    <source>
        <dbReference type="ARBA" id="ARBA00022562"/>
    </source>
</evidence>
<evidence type="ECO:0000256" key="25">
    <source>
        <dbReference type="ARBA" id="ARBA00023219"/>
    </source>
</evidence>
<evidence type="ECO:0000256" key="22">
    <source>
        <dbReference type="ARBA" id="ARBA00023124"/>
    </source>
</evidence>
<evidence type="ECO:0000256" key="13">
    <source>
        <dbReference type="ARBA" id="ARBA00022723"/>
    </source>
</evidence>
<evidence type="ECO:0000256" key="28">
    <source>
        <dbReference type="ARBA" id="ARBA00029707"/>
    </source>
</evidence>
<evidence type="ECO:0000256" key="19">
    <source>
        <dbReference type="ARBA" id="ARBA00022842"/>
    </source>
</evidence>
<dbReference type="KEGG" id="vg:37618363"/>
<evidence type="ECO:0000313" key="37">
    <source>
        <dbReference type="Proteomes" id="UP000237331"/>
    </source>
</evidence>
<evidence type="ECO:0000256" key="9">
    <source>
        <dbReference type="ARBA" id="ARBA00022581"/>
    </source>
</evidence>
<keyword evidence="21" id="KW-1194">Viral DNA replication</keyword>
<dbReference type="Gene3D" id="3.40.1310.20">
    <property type="match status" value="1"/>
</dbReference>
<evidence type="ECO:0000256" key="18">
    <source>
        <dbReference type="ARBA" id="ARBA00022840"/>
    </source>
</evidence>
<evidence type="ECO:0000256" key="11">
    <source>
        <dbReference type="ARBA" id="ARBA00022705"/>
    </source>
</evidence>
<dbReference type="GeneID" id="37618363"/>
<keyword evidence="15 32" id="KW-0255">Endonuclease</keyword>
<evidence type="ECO:0000313" key="36">
    <source>
        <dbReference type="EMBL" id="AAC40693.1"/>
    </source>
</evidence>
<comment type="similarity">
    <text evidence="3">Belongs to the parvoviruses initiator protein NS1 family.</text>
</comment>
<dbReference type="OrthoDB" id="2007at10239"/>
<keyword evidence="6" id="KW-1121">Modulation of host cell cycle by virus</keyword>
<keyword evidence="7 32" id="KW-1048">Host nucleus</keyword>
<dbReference type="Gene3D" id="3.40.50.300">
    <property type="entry name" value="P-loop containing nucleotide triphosphate hydrolases"/>
    <property type="match status" value="1"/>
</dbReference>
<evidence type="ECO:0000256" key="27">
    <source>
        <dbReference type="ARBA" id="ARBA00023323"/>
    </source>
</evidence>
<dbReference type="PROSITE" id="PS51206">
    <property type="entry name" value="SF3_HELICASE_1"/>
    <property type="match status" value="1"/>
</dbReference>
<evidence type="ECO:0000256" key="6">
    <source>
        <dbReference type="ARBA" id="ARBA00022504"/>
    </source>
</evidence>
<dbReference type="GO" id="GO:0052150">
    <property type="term" value="P:symbiont-mediated perturbation of host apoptosis"/>
    <property type="evidence" value="ECO:0007669"/>
    <property type="project" value="UniProtKB-KW"/>
</dbReference>
<dbReference type="Pfam" id="PF12117">
    <property type="entry name" value="NS1_C"/>
    <property type="match status" value="1"/>
</dbReference>
<comment type="subcellular location">
    <subcellularLocation>
        <location evidence="2 32">Host nucleus</location>
    </subcellularLocation>
</comment>
<feature type="domain" description="SF3 helicase" evidence="34">
    <location>
        <begin position="373"/>
        <end position="528"/>
    </location>
</feature>
<keyword evidence="10" id="KW-1188">Viral release from host cell</keyword>
<evidence type="ECO:0000256" key="32">
    <source>
        <dbReference type="PROSITE-ProRule" id="PRU01366"/>
    </source>
</evidence>
<keyword evidence="24" id="KW-0804">Transcription</keyword>
<evidence type="ECO:0000256" key="10">
    <source>
        <dbReference type="ARBA" id="ARBA00022612"/>
    </source>
</evidence>
<evidence type="ECO:0000256" key="15">
    <source>
        <dbReference type="ARBA" id="ARBA00022759"/>
    </source>
</evidence>
<keyword evidence="16 32" id="KW-0378">Hydrolase</keyword>
<dbReference type="InterPro" id="IPR027417">
    <property type="entry name" value="P-loop_NTPase"/>
</dbReference>
<keyword evidence="23 32" id="KW-0238">DNA-binding</keyword>
<dbReference type="InterPro" id="IPR021972">
    <property type="entry name" value="Parvovirus_NS1_C"/>
</dbReference>
<evidence type="ECO:0000256" key="17">
    <source>
        <dbReference type="ARBA" id="ARBA00022806"/>
    </source>
</evidence>
<keyword evidence="11 32" id="KW-0235">DNA replication</keyword>
<evidence type="ECO:0000256" key="12">
    <source>
        <dbReference type="ARBA" id="ARBA00022722"/>
    </source>
</evidence>
<dbReference type="Pfam" id="PF01057">
    <property type="entry name" value="Parvo_NS1"/>
    <property type="match status" value="1"/>
</dbReference>
<dbReference type="GO" id="GO:0004519">
    <property type="term" value="F:endonuclease activity"/>
    <property type="evidence" value="ECO:0007669"/>
    <property type="project" value="UniProtKB-UniRule"/>
</dbReference>
<evidence type="ECO:0000256" key="23">
    <source>
        <dbReference type="ARBA" id="ARBA00023125"/>
    </source>
</evidence>
<keyword evidence="14 32" id="KW-0547">Nucleotide-binding</keyword>
<keyword evidence="26" id="KW-1078">G1/S host cell cycle checkpoint dysregulation by virus</keyword>
<evidence type="ECO:0000256" key="33">
    <source>
        <dbReference type="SAM" id="MobiDB-lite"/>
    </source>
</evidence>
<sequence length="671" mass="75753">MAGNQYSEEVLDGVNWLKDQSDTEAFSFVFKCENVQLNGKDINWNNYNKPLNNEELTSLIRGAETAMDQAEDMEWESELDQLTKKQVQIFDALVKKCLFEVILNKNVAPNDCGWFIQHEWGKDQGWHCHVLLHGKGLQQAMGKWFRRQMNVLWSRWLVTACSVNLSPAERIKLREIAEDSEWVTVLTYRHKQTKKDYVKLVHFGNMIAYYFMTKKKIASSPPRDSGYFLSTDSGWKFNFMKEADRHLVSTLYTDQMKPETVETTVTTAQETKRGRIQTKKEVSIKCTLRDLVAKRVTSPEDWMMQQPDSYIEMMAQPGGENLLKNTLEICTLTLARTKTAFDLILEKAEPSKLTTFVLGDTRTCRIFAGHGWNYIKVCHAIACVLNRQGGKRNTVLFHGPASTGKSIIAQAIAQAVGNVGCYNAANVNFPFNDCTNKNLIWVEEAGNFGQQVNQFKAICSGQTIRIDQKGKGSKQIEPTPVIMTTNENITVVRIGCEERPEHTQPIRDRMLNIHLTNTLPGDFGLVEKQEWPLICAWLVKNGYQSTMASYSHHWGKVPDWSENWAEPAMQTPINSIGSARSTSQTATSTPLSQNYALTPLASDLADLALEPWSTPNTPVAEPVTGSNTNTGGRNSQTARASPTWSEIEADLRACFSQEQLESDFNEELTLD</sequence>
<feature type="domain" description="PV NS1-Nuc" evidence="35">
    <location>
        <begin position="21"/>
        <end position="259"/>
    </location>
</feature>
<keyword evidence="22 32" id="KW-0190">Covalent protein-DNA linkage</keyword>
<keyword evidence="37" id="KW-1185">Reference proteome</keyword>
<dbReference type="GO" id="GO:0003677">
    <property type="term" value="F:DNA binding"/>
    <property type="evidence" value="ECO:0007669"/>
    <property type="project" value="UniProtKB-UniRule"/>
</dbReference>
<dbReference type="EC" id="3.6.4.12" evidence="4"/>
<evidence type="ECO:0000259" key="34">
    <source>
        <dbReference type="PROSITE" id="PS51206"/>
    </source>
</evidence>
<dbReference type="SUPFAM" id="SSF52540">
    <property type="entry name" value="P-loop containing nucleoside triphosphate hydrolases"/>
    <property type="match status" value="1"/>
</dbReference>
<dbReference type="Pfam" id="PF12433">
    <property type="entry name" value="PV_NSP1"/>
    <property type="match status" value="1"/>
</dbReference>
<dbReference type="PROSITE" id="PS52022">
    <property type="entry name" value="PV_NS1_NUC"/>
    <property type="match status" value="1"/>
</dbReference>
<dbReference type="InterPro" id="IPR049901">
    <property type="entry name" value="PV_NS1-NUC"/>
</dbReference>
<evidence type="ECO:0000256" key="4">
    <source>
        <dbReference type="ARBA" id="ARBA00012551"/>
    </source>
</evidence>
<keyword evidence="25" id="KW-0231">Viral genome packaging</keyword>
<feature type="short sequence motif" description="RCR-3" evidence="32">
    <location>
        <begin position="210"/>
        <end position="214"/>
    </location>
</feature>
<accession>O71157</accession>
<dbReference type="Proteomes" id="UP000237331">
    <property type="component" value="Segment"/>
</dbReference>
<evidence type="ECO:0000256" key="20">
    <source>
        <dbReference type="ARBA" id="ARBA00023015"/>
    </source>
</evidence>
<dbReference type="EMBL" id="AF036710">
    <property type="protein sequence ID" value="AAC40693.1"/>
    <property type="molecule type" value="Genomic_DNA"/>
</dbReference>
<reference evidence="36 37" key="1">
    <citation type="journal article" date="1998" name="J. Virol.">
        <title>Rat parvovirus type 1: the prototype for a new rodent parvovirus serogroup.</title>
        <authorList>
            <person name="Ball-Goodrich L.J."/>
            <person name="Leland S.E."/>
            <person name="Johnson E.A."/>
            <person name="Paturzo F.X."/>
            <person name="Jacoby R.O."/>
        </authorList>
    </citation>
    <scope>NUCLEOTIDE SEQUENCE [LARGE SCALE GENOMIC DNA]</scope>
</reference>
<evidence type="ECO:0000256" key="31">
    <source>
        <dbReference type="ARBA" id="ARBA00047995"/>
    </source>
</evidence>
<evidence type="ECO:0000256" key="2">
    <source>
        <dbReference type="ARBA" id="ARBA00004147"/>
    </source>
</evidence>
<keyword evidence="8" id="KW-1079">Host G2/M cell cycle arrest by virus</keyword>
<keyword evidence="17" id="KW-0347">Helicase</keyword>
<dbReference type="SMR" id="O71157"/>
<dbReference type="GO" id="GO:0016787">
    <property type="term" value="F:hydrolase activity"/>
    <property type="evidence" value="ECO:0007669"/>
    <property type="project" value="UniProtKB-KW"/>
</dbReference>
<protein>
    <recommendedName>
        <fullName evidence="5">Initiator protein NS1</fullName>
        <ecNumber evidence="4">3.6.4.12</ecNumber>
    </recommendedName>
    <alternativeName>
        <fullName evidence="30">NCVP1</fullName>
    </alternativeName>
    <alternativeName>
        <fullName evidence="28">Non-capsid protein NS-1</fullName>
    </alternativeName>
    <alternativeName>
        <fullName evidence="29">Non-structural protein NS1</fullName>
    </alternativeName>
</protein>
<evidence type="ECO:0000256" key="5">
    <source>
        <dbReference type="ARBA" id="ARBA00020731"/>
    </source>
</evidence>
<evidence type="ECO:0000259" key="35">
    <source>
        <dbReference type="PROSITE" id="PS52022"/>
    </source>
</evidence>
<keyword evidence="9" id="KW-0945">Host-virus interaction</keyword>
<evidence type="ECO:0000256" key="14">
    <source>
        <dbReference type="ARBA" id="ARBA00022741"/>
    </source>
</evidence>
<keyword evidence="27" id="KW-1119">Modulation of host cell apoptosis by virus</keyword>
<evidence type="ECO:0000256" key="8">
    <source>
        <dbReference type="ARBA" id="ARBA00022565"/>
    </source>
</evidence>
<dbReference type="GO" id="GO:0046872">
    <property type="term" value="F:metal ion binding"/>
    <property type="evidence" value="ECO:0007669"/>
    <property type="project" value="UniProtKB-KW"/>
</dbReference>
<keyword evidence="19" id="KW-0460">Magnesium</keyword>
<evidence type="ECO:0000256" key="29">
    <source>
        <dbReference type="ARBA" id="ARBA00032999"/>
    </source>
</evidence>
<name>O71157_9VIRU</name>
<dbReference type="GO" id="GO:0042025">
    <property type="term" value="C:host cell nucleus"/>
    <property type="evidence" value="ECO:0007669"/>
    <property type="project" value="UniProtKB-SubCell"/>
</dbReference>
<dbReference type="GO" id="GO:0039645">
    <property type="term" value="P:symbiont-mediated perturbation of host cell cycle G1/S transition checkpoint"/>
    <property type="evidence" value="ECO:0007669"/>
    <property type="project" value="UniProtKB-KW"/>
</dbReference>
<keyword evidence="18" id="KW-0067">ATP-binding</keyword>
<keyword evidence="20" id="KW-0805">Transcription regulation</keyword>
<dbReference type="GO" id="GO:0039693">
    <property type="term" value="P:viral DNA genome replication"/>
    <property type="evidence" value="ECO:0007669"/>
    <property type="project" value="UniProtKB-KW"/>
</dbReference>
<dbReference type="InterPro" id="IPR001257">
    <property type="entry name" value="Parvovirus_NS1_helicase"/>
</dbReference>
<dbReference type="GO" id="GO:0005524">
    <property type="term" value="F:ATP binding"/>
    <property type="evidence" value="ECO:0007669"/>
    <property type="project" value="UniProtKB-KW"/>
</dbReference>
<comment type="catalytic activity">
    <reaction evidence="31">
        <text>ATP + H2O = ADP + phosphate + H(+)</text>
        <dbReference type="Rhea" id="RHEA:13065"/>
        <dbReference type="ChEBI" id="CHEBI:15377"/>
        <dbReference type="ChEBI" id="CHEBI:15378"/>
        <dbReference type="ChEBI" id="CHEBI:30616"/>
        <dbReference type="ChEBI" id="CHEBI:43474"/>
        <dbReference type="ChEBI" id="CHEBI:456216"/>
        <dbReference type="EC" id="3.6.4.12"/>
    </reaction>
</comment>
<dbReference type="GO" id="GO:0039592">
    <property type="term" value="P:symbiont-mediated arrest of host cell cycle during G2/M transition"/>
    <property type="evidence" value="ECO:0007669"/>
    <property type="project" value="UniProtKB-KW"/>
</dbReference>
<proteinExistence type="inferred from homology"/>
<gene>
    <name evidence="36" type="primary">NS1</name>
</gene>
<feature type="active site" description="For nuclease activity" evidence="32">
    <location>
        <position position="210"/>
    </location>
</feature>
<dbReference type="GO" id="GO:0006260">
    <property type="term" value="P:DNA replication"/>
    <property type="evidence" value="ECO:0007669"/>
    <property type="project" value="UniProtKB-UniRule"/>
</dbReference>
<evidence type="ECO:0000256" key="1">
    <source>
        <dbReference type="ARBA" id="ARBA00001946"/>
    </source>
</evidence>
<dbReference type="GO" id="GO:0003678">
    <property type="term" value="F:DNA helicase activity"/>
    <property type="evidence" value="ECO:0007669"/>
    <property type="project" value="UniProtKB-EC"/>
</dbReference>
<dbReference type="InterPro" id="IPR014015">
    <property type="entry name" value="Helicase_SF3_DNA-vir"/>
</dbReference>
<dbReference type="SUPFAM" id="SSF55464">
    <property type="entry name" value="Origin of replication-binding domain, RBD-like"/>
    <property type="match status" value="1"/>
</dbReference>
<keyword evidence="12 32" id="KW-0540">Nuclease</keyword>
<organism evidence="36 37">
    <name type="scientific">Rat parvovirus 1</name>
    <dbReference type="NCBI Taxonomy" id="74581"/>
    <lineage>
        <taxon>Viruses</taxon>
        <taxon>Monodnaviria</taxon>
        <taxon>Shotokuvirae</taxon>
        <taxon>Cossaviricota</taxon>
        <taxon>Quintoviricetes</taxon>
        <taxon>Piccovirales</taxon>
        <taxon>Parvoviridae</taxon>
        <taxon>Parvovirinae</taxon>
        <taxon>Protoparvovirus</taxon>
        <taxon>Protoparvovirus rodent2</taxon>
    </lineage>
</organism>